<dbReference type="CTD" id="51526"/>
<dbReference type="GO" id="GO:0070301">
    <property type="term" value="P:cellular response to hydrogen peroxide"/>
    <property type="evidence" value="ECO:0007669"/>
    <property type="project" value="TreeGrafter"/>
</dbReference>
<dbReference type="AlphaFoldDB" id="A0AAJ7SU66"/>
<dbReference type="PANTHER" id="PTHR31383:SF2">
    <property type="entry name" value="OXIDATIVE STRESS-RESPONSIVE SERINE-RICH PROTEIN 1"/>
    <property type="match status" value="1"/>
</dbReference>
<feature type="region of interest" description="Disordered" evidence="5">
    <location>
        <begin position="245"/>
        <end position="282"/>
    </location>
</feature>
<accession>A0AAJ7SU66</accession>
<reference evidence="7 8" key="1">
    <citation type="submission" date="2025-04" db="UniProtKB">
        <authorList>
            <consortium name="RefSeq"/>
        </authorList>
    </citation>
    <scope>IDENTIFICATION</scope>
    <source>
        <tissue evidence="7 8">Sperm</tissue>
    </source>
</reference>
<evidence type="ECO:0000256" key="3">
    <source>
        <dbReference type="ARBA" id="ARBA00029721"/>
    </source>
</evidence>
<evidence type="ECO:0000256" key="5">
    <source>
        <dbReference type="SAM" id="MobiDB-lite"/>
    </source>
</evidence>
<feature type="compositionally biased region" description="Basic residues" evidence="5">
    <location>
        <begin position="83"/>
        <end position="99"/>
    </location>
</feature>
<dbReference type="PANTHER" id="PTHR31383">
    <property type="entry name" value="OXIDATIVE STRESS-RESPONSE SERINE-RICH PROTEIN 1"/>
    <property type="match status" value="1"/>
</dbReference>
<evidence type="ECO:0000256" key="2">
    <source>
        <dbReference type="ARBA" id="ARBA00022553"/>
    </source>
</evidence>
<feature type="region of interest" description="Disordered" evidence="5">
    <location>
        <begin position="51"/>
        <end position="102"/>
    </location>
</feature>
<evidence type="ECO:0000313" key="8">
    <source>
        <dbReference type="RefSeq" id="XP_032805553.1"/>
    </source>
</evidence>
<dbReference type="RefSeq" id="XP_032805553.1">
    <property type="nucleotide sequence ID" value="XM_032949662.1"/>
</dbReference>
<evidence type="ECO:0000313" key="9">
    <source>
        <dbReference type="RefSeq" id="XP_032805554.1"/>
    </source>
</evidence>
<dbReference type="KEGG" id="pmrn:116940215"/>
<name>A0AAJ7SU66_PETMA</name>
<organism evidence="6 9">
    <name type="scientific">Petromyzon marinus</name>
    <name type="common">Sea lamprey</name>
    <dbReference type="NCBI Taxonomy" id="7757"/>
    <lineage>
        <taxon>Eukaryota</taxon>
        <taxon>Metazoa</taxon>
        <taxon>Chordata</taxon>
        <taxon>Craniata</taxon>
        <taxon>Vertebrata</taxon>
        <taxon>Cyclostomata</taxon>
        <taxon>Hyperoartia</taxon>
        <taxon>Petromyzontiformes</taxon>
        <taxon>Petromyzontidae</taxon>
        <taxon>Petromyzon</taxon>
    </lineage>
</organism>
<keyword evidence="6" id="KW-1185">Reference proteome</keyword>
<evidence type="ECO:0000256" key="1">
    <source>
        <dbReference type="ARBA" id="ARBA00015005"/>
    </source>
</evidence>
<dbReference type="Proteomes" id="UP001318040">
    <property type="component" value="Chromosome 8"/>
</dbReference>
<dbReference type="InterPro" id="IPR008494">
    <property type="entry name" value="DUF776"/>
</dbReference>
<gene>
    <name evidence="7 8 9" type="primary">OSER1</name>
</gene>
<evidence type="ECO:0000256" key="4">
    <source>
        <dbReference type="ARBA" id="ARBA00031405"/>
    </source>
</evidence>
<dbReference type="Pfam" id="PF05604">
    <property type="entry name" value="DUF776"/>
    <property type="match status" value="1"/>
</dbReference>
<evidence type="ECO:0000313" key="7">
    <source>
        <dbReference type="RefSeq" id="XP_032805551.1"/>
    </source>
</evidence>
<dbReference type="RefSeq" id="XP_032805551.1">
    <property type="nucleotide sequence ID" value="XM_032949660.1"/>
</dbReference>
<dbReference type="RefSeq" id="XP_032805554.1">
    <property type="nucleotide sequence ID" value="XM_032949663.1"/>
</dbReference>
<sequence>MRDSEKDTVLDECSCVVCHGERDPGLTMVGAEERVGEDGLQAAFKRLRVDAEQGKKTNGSGQDCGIQSIAPPLSPTALENRQRRPCRSNRARPRRRRSKSPILHPPKFTYFSAAAPKAKTFYVRNGRLEPYPYPHVGEHRDVGLAKENAKLEAATADYVAVKPDVTVPNVVADESCLTASKFIDANSKYVSTIDGKVFEAPALQSLPDFHRLSVDSTLGALTSAEGDGSEVYSFTGLRDAISSTESKLEDSSASSPKKRSRSSHSCSTSPVPLPPSSCSEQARVVDDTTIEDLSGYLELYLYLPKKMSSMAEMMYT</sequence>
<proteinExistence type="predicted"/>
<keyword evidence="2" id="KW-0597">Phosphoprotein</keyword>
<evidence type="ECO:0000313" key="6">
    <source>
        <dbReference type="Proteomes" id="UP001318040"/>
    </source>
</evidence>
<protein>
    <recommendedName>
        <fullName evidence="1">Oxidative stress-responsive serine-rich protein 1</fullName>
    </recommendedName>
    <alternativeName>
        <fullName evidence="4">Oxidative stress-responsive protein 1</fullName>
    </alternativeName>
    <alternativeName>
        <fullName evidence="3">Peroxide-inducible transcript 1 protein</fullName>
    </alternativeName>
</protein>